<evidence type="ECO:0000256" key="8">
    <source>
        <dbReference type="ARBA" id="ARBA00023284"/>
    </source>
</evidence>
<dbReference type="InterPro" id="IPR013766">
    <property type="entry name" value="Thioredoxin_domain"/>
</dbReference>
<evidence type="ECO:0000256" key="6">
    <source>
        <dbReference type="ARBA" id="ARBA00022989"/>
    </source>
</evidence>
<sequence>MKTAHYFKLAFFGLLAVLGLQANATELKHSSALESEGIVELDKAKFHKLLETPQDMLVEFYASWCRHCKSLAPTFEEFGIEAKKTFQNLVVGKVDYDKNDYLGSSFMVDRLPLFAYIEKPNSENKNSQVRWLSDFPKEKEKMIGYIKDKKWMETPPQGNSIKTLYCTPLNICGKLSGNLGELVTVIGHYNPLPINPWILMSIILTILFFLGQYVIVVIGRNTGRWLGRNANQSDKDLLKKKKN</sequence>
<feature type="signal peptide" evidence="10">
    <location>
        <begin position="1"/>
        <end position="24"/>
    </location>
</feature>
<dbReference type="Gene3D" id="3.40.30.10">
    <property type="entry name" value="Glutaredoxin"/>
    <property type="match status" value="1"/>
</dbReference>
<dbReference type="SUPFAM" id="SSF52833">
    <property type="entry name" value="Thioredoxin-like"/>
    <property type="match status" value="1"/>
</dbReference>
<evidence type="ECO:0000256" key="2">
    <source>
        <dbReference type="ARBA" id="ARBA00022448"/>
    </source>
</evidence>
<dbReference type="GO" id="GO:0005789">
    <property type="term" value="C:endoplasmic reticulum membrane"/>
    <property type="evidence" value="ECO:0007669"/>
    <property type="project" value="UniProtKB-SubCell"/>
</dbReference>
<evidence type="ECO:0000256" key="4">
    <source>
        <dbReference type="ARBA" id="ARBA00022824"/>
    </source>
</evidence>
<evidence type="ECO:0000259" key="11">
    <source>
        <dbReference type="PROSITE" id="PS51352"/>
    </source>
</evidence>
<evidence type="ECO:0000313" key="12">
    <source>
        <dbReference type="EMBL" id="KAJ1918248.1"/>
    </source>
</evidence>
<comment type="caution">
    <text evidence="12">The sequence shown here is derived from an EMBL/GenBank/DDBJ whole genome shotgun (WGS) entry which is preliminary data.</text>
</comment>
<dbReference type="InterPro" id="IPR052454">
    <property type="entry name" value="TMX_domain-containing"/>
</dbReference>
<keyword evidence="7" id="KW-1015">Disulfide bond</keyword>
<protein>
    <recommendedName>
        <fullName evidence="11">Thioredoxin domain-containing protein</fullName>
    </recommendedName>
</protein>
<dbReference type="PROSITE" id="PS51352">
    <property type="entry name" value="THIOREDOXIN_2"/>
    <property type="match status" value="1"/>
</dbReference>
<keyword evidence="4" id="KW-0256">Endoplasmic reticulum</keyword>
<dbReference type="EMBL" id="JANBPU010000050">
    <property type="protein sequence ID" value="KAJ1918248.1"/>
    <property type="molecule type" value="Genomic_DNA"/>
</dbReference>
<dbReference type="AlphaFoldDB" id="A0A9W7ZXK5"/>
<feature type="chain" id="PRO_5040885908" description="Thioredoxin domain-containing protein" evidence="10">
    <location>
        <begin position="25"/>
        <end position="243"/>
    </location>
</feature>
<keyword evidence="13" id="KW-1185">Reference proteome</keyword>
<evidence type="ECO:0000256" key="1">
    <source>
        <dbReference type="ARBA" id="ARBA00004389"/>
    </source>
</evidence>
<evidence type="ECO:0000256" key="5">
    <source>
        <dbReference type="ARBA" id="ARBA00022982"/>
    </source>
</evidence>
<dbReference type="Proteomes" id="UP001150538">
    <property type="component" value="Unassembled WGS sequence"/>
</dbReference>
<keyword evidence="9" id="KW-0812">Transmembrane</keyword>
<keyword evidence="6 9" id="KW-1133">Transmembrane helix</keyword>
<feature type="domain" description="Thioredoxin" evidence="11">
    <location>
        <begin position="16"/>
        <end position="151"/>
    </location>
</feature>
<dbReference type="PANTHER" id="PTHR46107">
    <property type="entry name" value="DUMPY: SHORTER THAN WILD-TYPE"/>
    <property type="match status" value="1"/>
</dbReference>
<keyword evidence="9" id="KW-0472">Membrane</keyword>
<comment type="subcellular location">
    <subcellularLocation>
        <location evidence="1">Endoplasmic reticulum membrane</location>
        <topology evidence="1">Single-pass membrane protein</topology>
    </subcellularLocation>
</comment>
<keyword evidence="3 10" id="KW-0732">Signal</keyword>
<organism evidence="12 13">
    <name type="scientific">Mycoemilia scoparia</name>
    <dbReference type="NCBI Taxonomy" id="417184"/>
    <lineage>
        <taxon>Eukaryota</taxon>
        <taxon>Fungi</taxon>
        <taxon>Fungi incertae sedis</taxon>
        <taxon>Zoopagomycota</taxon>
        <taxon>Kickxellomycotina</taxon>
        <taxon>Kickxellomycetes</taxon>
        <taxon>Kickxellales</taxon>
        <taxon>Kickxellaceae</taxon>
        <taxon>Mycoemilia</taxon>
    </lineage>
</organism>
<evidence type="ECO:0000313" key="13">
    <source>
        <dbReference type="Proteomes" id="UP001150538"/>
    </source>
</evidence>
<evidence type="ECO:0000256" key="7">
    <source>
        <dbReference type="ARBA" id="ARBA00023157"/>
    </source>
</evidence>
<dbReference type="CDD" id="cd02961">
    <property type="entry name" value="PDI_a_family"/>
    <property type="match status" value="1"/>
</dbReference>
<name>A0A9W7ZXK5_9FUNG</name>
<keyword evidence="5" id="KW-0249">Electron transport</keyword>
<keyword evidence="8" id="KW-0676">Redox-active center</keyword>
<evidence type="ECO:0000256" key="3">
    <source>
        <dbReference type="ARBA" id="ARBA00022729"/>
    </source>
</evidence>
<reference evidence="12" key="1">
    <citation type="submission" date="2022-07" db="EMBL/GenBank/DDBJ databases">
        <title>Phylogenomic reconstructions and comparative analyses of Kickxellomycotina fungi.</title>
        <authorList>
            <person name="Reynolds N.K."/>
            <person name="Stajich J.E."/>
            <person name="Barry K."/>
            <person name="Grigoriev I.V."/>
            <person name="Crous P."/>
            <person name="Smith M.E."/>
        </authorList>
    </citation>
    <scope>NUCLEOTIDE SEQUENCE</scope>
    <source>
        <strain evidence="12">NBRC 100468</strain>
    </source>
</reference>
<dbReference type="OrthoDB" id="2121326at2759"/>
<evidence type="ECO:0000256" key="9">
    <source>
        <dbReference type="SAM" id="Phobius"/>
    </source>
</evidence>
<dbReference type="GO" id="GO:0015036">
    <property type="term" value="F:disulfide oxidoreductase activity"/>
    <property type="evidence" value="ECO:0007669"/>
    <property type="project" value="TreeGrafter"/>
</dbReference>
<gene>
    <name evidence="12" type="ORF">H4219_002720</name>
</gene>
<dbReference type="PANTHER" id="PTHR46107:SF3">
    <property type="entry name" value="THIOREDOXIN DOMAIN-CONTAINING PROTEIN"/>
    <property type="match status" value="1"/>
</dbReference>
<keyword evidence="2" id="KW-0813">Transport</keyword>
<dbReference type="InterPro" id="IPR036249">
    <property type="entry name" value="Thioredoxin-like_sf"/>
</dbReference>
<evidence type="ECO:0000256" key="10">
    <source>
        <dbReference type="SAM" id="SignalP"/>
    </source>
</evidence>
<dbReference type="Pfam" id="PF00085">
    <property type="entry name" value="Thioredoxin"/>
    <property type="match status" value="1"/>
</dbReference>
<feature type="transmembrane region" description="Helical" evidence="9">
    <location>
        <begin position="197"/>
        <end position="218"/>
    </location>
</feature>
<accession>A0A9W7ZXK5</accession>
<proteinExistence type="predicted"/>